<proteinExistence type="predicted"/>
<dbReference type="EMBL" id="JROU02002095">
    <property type="protein sequence ID" value="OEH74213.1"/>
    <property type="molecule type" value="Genomic_DNA"/>
</dbReference>
<organism evidence="1 2">
    <name type="scientific">Cyclospora cayetanensis</name>
    <dbReference type="NCBI Taxonomy" id="88456"/>
    <lineage>
        <taxon>Eukaryota</taxon>
        <taxon>Sar</taxon>
        <taxon>Alveolata</taxon>
        <taxon>Apicomplexa</taxon>
        <taxon>Conoidasida</taxon>
        <taxon>Coccidia</taxon>
        <taxon>Eucoccidiorida</taxon>
        <taxon>Eimeriorina</taxon>
        <taxon>Eimeriidae</taxon>
        <taxon>Cyclospora</taxon>
    </lineage>
</organism>
<evidence type="ECO:0000313" key="1">
    <source>
        <dbReference type="EMBL" id="OEH74213.1"/>
    </source>
</evidence>
<dbReference type="Proteomes" id="UP000095192">
    <property type="component" value="Unassembled WGS sequence"/>
</dbReference>
<comment type="caution">
    <text evidence="1">The sequence shown here is derived from an EMBL/GenBank/DDBJ whole genome shotgun (WGS) entry which is preliminary data.</text>
</comment>
<dbReference type="AlphaFoldDB" id="A0A1D3CSM8"/>
<protein>
    <submittedName>
        <fullName evidence="1">Uncharacterized protein</fullName>
    </submittedName>
</protein>
<sequence length="239" mass="26303">MAYDAILKALNPQATSQQQHAIGTSEASSLTDQAEMWGCEGADSSLGGLCLTTSLPEPLQARERQHQEARSSWSFDGVSLLPSVQRLASYAGIEARVRHARRQQQQPPLLRLQQQTQHARTQTLPRRGSSADNACSSCDTKMLSRLVVEVPAMATTPLWRQEAGSSRYWTDLCERSVQLASPCKNNNSSCTTLREAAKKKATCTSVSRQLRKCAQPPQCNGERMPRQQPLVRLLGALEA</sequence>
<reference evidence="1 2" key="1">
    <citation type="journal article" date="2016" name="BMC Genomics">
        <title>Comparative genomics reveals Cyclospora cayetanensis possesses coccidia-like metabolism and invasion components but unique surface antigens.</title>
        <authorList>
            <person name="Liu S."/>
            <person name="Wang L."/>
            <person name="Zheng H."/>
            <person name="Xu Z."/>
            <person name="Roellig D.M."/>
            <person name="Li N."/>
            <person name="Frace M.A."/>
            <person name="Tang K."/>
            <person name="Arrowood M.J."/>
            <person name="Moss D.M."/>
            <person name="Zhang L."/>
            <person name="Feng Y."/>
            <person name="Xiao L."/>
        </authorList>
    </citation>
    <scope>NUCLEOTIDE SEQUENCE [LARGE SCALE GENOMIC DNA]</scope>
    <source>
        <strain evidence="1 2">CHN_HEN01</strain>
    </source>
</reference>
<dbReference type="VEuPathDB" id="ToxoDB:cyc_05208"/>
<accession>A0A1D3CSM8</accession>
<name>A0A1D3CSM8_9EIME</name>
<gene>
    <name evidence="1" type="ORF">cyc_05208</name>
</gene>
<keyword evidence="2" id="KW-1185">Reference proteome</keyword>
<evidence type="ECO:0000313" key="2">
    <source>
        <dbReference type="Proteomes" id="UP000095192"/>
    </source>
</evidence>
<dbReference type="InParanoid" id="A0A1D3CSM8"/>